<comment type="caution">
    <text evidence="1">The sequence shown here is derived from an EMBL/GenBank/DDBJ whole genome shotgun (WGS) entry which is preliminary data.</text>
</comment>
<dbReference type="AlphaFoldDB" id="A0A833TGR3"/>
<reference evidence="1" key="1">
    <citation type="submission" date="2020-04" db="EMBL/GenBank/DDBJ databases">
        <title>Hybrid Assembly of Korean Phytophthora infestans isolates.</title>
        <authorList>
            <person name="Prokchorchik M."/>
            <person name="Lee Y."/>
            <person name="Seo J."/>
            <person name="Cho J.-H."/>
            <person name="Park Y.-E."/>
            <person name="Jang D.-C."/>
            <person name="Im J.-S."/>
            <person name="Choi J.-G."/>
            <person name="Park H.-J."/>
            <person name="Lee G.-B."/>
            <person name="Lee Y.-G."/>
            <person name="Hong S.-Y."/>
            <person name="Cho K."/>
            <person name="Sohn K.H."/>
        </authorList>
    </citation>
    <scope>NUCLEOTIDE SEQUENCE</scope>
    <source>
        <strain evidence="1">KR_1_A1</strain>
    </source>
</reference>
<dbReference type="PANTHER" id="PTHR43102">
    <property type="entry name" value="SLR1143 PROTEIN"/>
    <property type="match status" value="1"/>
</dbReference>
<dbReference type="EMBL" id="WSZM01000095">
    <property type="protein sequence ID" value="KAF4042899.1"/>
    <property type="molecule type" value="Genomic_DNA"/>
</dbReference>
<evidence type="ECO:0000313" key="1">
    <source>
        <dbReference type="EMBL" id="KAF4042899.1"/>
    </source>
</evidence>
<evidence type="ECO:0000313" key="2">
    <source>
        <dbReference type="Proteomes" id="UP000602510"/>
    </source>
</evidence>
<sequence length="178" mass="19502">MELSLTIAASAIANRSLAHLKLDTRRCFLCGYLVCADCWTADHMESFSGRVAAITVCTRCHVNVQACEYSEVFAGTAQEREKHSGPPRVVEDSDEASTVSVLVDFLSASLLNSRSSSVEHVAVMDVIRILLRQEKSSDDEDAGAECGDTDNDQPPLFKEMEAVEKIREILSTSVNYPV</sequence>
<name>A0A833TGR3_PHYIN</name>
<proteinExistence type="predicted"/>
<keyword evidence="2" id="KW-1185">Reference proteome</keyword>
<accession>A0A833TGR3</accession>
<protein>
    <recommendedName>
        <fullName evidence="3">FYVE zinc finger domain-containing protein</fullName>
    </recommendedName>
</protein>
<dbReference type="Proteomes" id="UP000602510">
    <property type="component" value="Unassembled WGS sequence"/>
</dbReference>
<gene>
    <name evidence="1" type="ORF">GN244_ATG04818</name>
</gene>
<dbReference type="PANTHER" id="PTHR43102:SF2">
    <property type="entry name" value="GAF DOMAIN-CONTAINING PROTEIN"/>
    <property type="match status" value="1"/>
</dbReference>
<organism evidence="1 2">
    <name type="scientific">Phytophthora infestans</name>
    <name type="common">Potato late blight agent</name>
    <name type="synonym">Botrytis infestans</name>
    <dbReference type="NCBI Taxonomy" id="4787"/>
    <lineage>
        <taxon>Eukaryota</taxon>
        <taxon>Sar</taxon>
        <taxon>Stramenopiles</taxon>
        <taxon>Oomycota</taxon>
        <taxon>Peronosporomycetes</taxon>
        <taxon>Peronosporales</taxon>
        <taxon>Peronosporaceae</taxon>
        <taxon>Phytophthora</taxon>
    </lineage>
</organism>
<evidence type="ECO:0008006" key="3">
    <source>
        <dbReference type="Google" id="ProtNLM"/>
    </source>
</evidence>